<dbReference type="PANTHER" id="PTHR35010:SF2">
    <property type="entry name" value="BLL4672 PROTEIN"/>
    <property type="match status" value="1"/>
</dbReference>
<dbReference type="HOGENOM" id="CLU_057862_1_0_11"/>
<proteinExistence type="predicted"/>
<protein>
    <submittedName>
        <fullName evidence="2">XRE family transcriptional regulator</fullName>
    </submittedName>
</protein>
<gene>
    <name evidence="2" type="ORF">KCH_58880</name>
</gene>
<dbReference type="PROSITE" id="PS50943">
    <property type="entry name" value="HTH_CROC1"/>
    <property type="match status" value="1"/>
</dbReference>
<reference evidence="2 3" key="1">
    <citation type="submission" date="2014-05" db="EMBL/GenBank/DDBJ databases">
        <title>Draft Genome Sequence of Kitasatospora cheerisanensis KCTC 2395.</title>
        <authorList>
            <person name="Nam D.H."/>
        </authorList>
    </citation>
    <scope>NUCLEOTIDE SEQUENCE [LARGE SCALE GENOMIC DNA]</scope>
    <source>
        <strain evidence="2 3">KCTC 2395</strain>
    </source>
</reference>
<keyword evidence="3" id="KW-1185">Reference proteome</keyword>
<dbReference type="Pfam" id="PF17765">
    <property type="entry name" value="MLTR_LBD"/>
    <property type="match status" value="1"/>
</dbReference>
<dbReference type="SUPFAM" id="SSF47413">
    <property type="entry name" value="lambda repressor-like DNA-binding domains"/>
    <property type="match status" value="1"/>
</dbReference>
<dbReference type="PANTHER" id="PTHR35010">
    <property type="entry name" value="BLL4672 PROTEIN-RELATED"/>
    <property type="match status" value="1"/>
</dbReference>
<dbReference type="GO" id="GO:0003677">
    <property type="term" value="F:DNA binding"/>
    <property type="evidence" value="ECO:0007669"/>
    <property type="project" value="InterPro"/>
</dbReference>
<dbReference type="InterPro" id="IPR001387">
    <property type="entry name" value="Cro/C1-type_HTH"/>
</dbReference>
<evidence type="ECO:0000313" key="2">
    <source>
        <dbReference type="EMBL" id="KDN82381.1"/>
    </source>
</evidence>
<sequence length="253" mass="27790">MPGLRREELAQLAGVSVSYYARLEQGLGQNVSDAVLDSLARALRLDDTEHAHLVALARPNRSAPGGRARRTVRQLPAGLQRLMAMMGDVPVMAMSPTSDVLAWNPLARAVFGQQHWDGLPNMTRMIFLDPPTRALFVNWEVKARSVVSNLRMVAARFPSDGRVRALVGELLADSGEFAALWEDHSVANCDSFTNVLDHPQVGGLTLYQEVLRTEEPELMLVVFTVEPDSPSATALRLLGALAEEREDRRVAVS</sequence>
<dbReference type="InterPro" id="IPR010982">
    <property type="entry name" value="Lambda_DNA-bd_dom_sf"/>
</dbReference>
<dbReference type="Gene3D" id="3.30.450.180">
    <property type="match status" value="1"/>
</dbReference>
<dbReference type="PATRIC" id="fig|1348663.4.peg.5698"/>
<dbReference type="EMBL" id="JNBY01000112">
    <property type="protein sequence ID" value="KDN82381.1"/>
    <property type="molecule type" value="Genomic_DNA"/>
</dbReference>
<feature type="domain" description="HTH cro/C1-type" evidence="1">
    <location>
        <begin position="3"/>
        <end position="50"/>
    </location>
</feature>
<evidence type="ECO:0000259" key="1">
    <source>
        <dbReference type="PROSITE" id="PS50943"/>
    </source>
</evidence>
<dbReference type="Pfam" id="PF13560">
    <property type="entry name" value="HTH_31"/>
    <property type="match status" value="1"/>
</dbReference>
<name>A0A066YW97_9ACTN</name>
<comment type="caution">
    <text evidence="2">The sequence shown here is derived from an EMBL/GenBank/DDBJ whole genome shotgun (WGS) entry which is preliminary data.</text>
</comment>
<organism evidence="2 3">
    <name type="scientific">Kitasatospora cheerisanensis KCTC 2395</name>
    <dbReference type="NCBI Taxonomy" id="1348663"/>
    <lineage>
        <taxon>Bacteria</taxon>
        <taxon>Bacillati</taxon>
        <taxon>Actinomycetota</taxon>
        <taxon>Actinomycetes</taxon>
        <taxon>Kitasatosporales</taxon>
        <taxon>Streptomycetaceae</taxon>
        <taxon>Kitasatospora</taxon>
    </lineage>
</organism>
<dbReference type="eggNOG" id="COG1396">
    <property type="taxonomic scope" value="Bacteria"/>
</dbReference>
<accession>A0A066YW97</accession>
<dbReference type="InterPro" id="IPR041413">
    <property type="entry name" value="MLTR_LBD"/>
</dbReference>
<dbReference type="Proteomes" id="UP000027178">
    <property type="component" value="Unassembled WGS sequence"/>
</dbReference>
<evidence type="ECO:0000313" key="3">
    <source>
        <dbReference type="Proteomes" id="UP000027178"/>
    </source>
</evidence>
<dbReference type="AlphaFoldDB" id="A0A066YW97"/>
<dbReference type="Gene3D" id="1.10.260.40">
    <property type="entry name" value="lambda repressor-like DNA-binding domains"/>
    <property type="match status" value="1"/>
</dbReference>
<dbReference type="CDD" id="cd00093">
    <property type="entry name" value="HTH_XRE"/>
    <property type="match status" value="1"/>
</dbReference>